<sequence length="176" mass="19853">MPSMVSSAVCSTYKNCFPMLASDVNNTSSLAKVKSMRFLLHVLKIVAPSLKRLRAFSNIASAKKKPSAGSKPPKQTYCACKISFVKYVVNCVHSNAKPMQRVVTVKSWANCVHCVCFCRVGKWQRFEHNSPRWLARRTQVIKARKTFARNLPNSTPLFWLPKQNCLLAENLVSTMN</sequence>
<organism evidence="1">
    <name type="scientific">freshwater metagenome</name>
    <dbReference type="NCBI Taxonomy" id="449393"/>
    <lineage>
        <taxon>unclassified sequences</taxon>
        <taxon>metagenomes</taxon>
        <taxon>ecological metagenomes</taxon>
    </lineage>
</organism>
<gene>
    <name evidence="1" type="ORF">UFOPK1889_00785</name>
</gene>
<accession>A0A6J6I7W1</accession>
<reference evidence="1" key="1">
    <citation type="submission" date="2020-05" db="EMBL/GenBank/DDBJ databases">
        <authorList>
            <person name="Chiriac C."/>
            <person name="Salcher M."/>
            <person name="Ghai R."/>
            <person name="Kavagutti S V."/>
        </authorList>
    </citation>
    <scope>NUCLEOTIDE SEQUENCE</scope>
</reference>
<proteinExistence type="predicted"/>
<evidence type="ECO:0000313" key="1">
    <source>
        <dbReference type="EMBL" id="CAB4619474.1"/>
    </source>
</evidence>
<dbReference type="EMBL" id="CAEZUZ010000123">
    <property type="protein sequence ID" value="CAB4619474.1"/>
    <property type="molecule type" value="Genomic_DNA"/>
</dbReference>
<protein>
    <submittedName>
        <fullName evidence="1">Unannotated protein</fullName>
    </submittedName>
</protein>
<dbReference type="AlphaFoldDB" id="A0A6J6I7W1"/>
<name>A0A6J6I7W1_9ZZZZ</name>